<organism evidence="1 2">
    <name type="scientific">Streptomyces chilikensis</name>
    <dbReference type="NCBI Taxonomy" id="1194079"/>
    <lineage>
        <taxon>Bacteria</taxon>
        <taxon>Bacillati</taxon>
        <taxon>Actinomycetota</taxon>
        <taxon>Actinomycetes</taxon>
        <taxon>Kitasatosporales</taxon>
        <taxon>Streptomycetaceae</taxon>
        <taxon>Streptomyces</taxon>
    </lineage>
</organism>
<dbReference type="RefSeq" id="WP_166023516.1">
    <property type="nucleotide sequence ID" value="NZ_JBEZNA010000021.1"/>
</dbReference>
<dbReference type="Pfam" id="PF11720">
    <property type="entry name" value="Inhibitor_I78"/>
    <property type="match status" value="1"/>
</dbReference>
<keyword evidence="2" id="KW-1185">Reference proteome</keyword>
<dbReference type="InterPro" id="IPR021719">
    <property type="entry name" value="Prot_inh_I78"/>
</dbReference>
<sequence length="71" mass="7832">MASIPAPDEEPQDSTDAYVGMDAEEAERRAGERGWSTVRRLAPGAIITLEYRVGRLNLEVDGGRVVRCWKG</sequence>
<evidence type="ECO:0000313" key="1">
    <source>
        <dbReference type="EMBL" id="MEU9577989.1"/>
    </source>
</evidence>
<accession>A0ABV3EP66</accession>
<evidence type="ECO:0000313" key="2">
    <source>
        <dbReference type="Proteomes" id="UP001551584"/>
    </source>
</evidence>
<name>A0ABV3EP66_9ACTN</name>
<gene>
    <name evidence="1" type="ORF">AB0D95_12070</name>
</gene>
<comment type="caution">
    <text evidence="1">The sequence shown here is derived from an EMBL/GenBank/DDBJ whole genome shotgun (WGS) entry which is preliminary data.</text>
</comment>
<proteinExistence type="predicted"/>
<dbReference type="Proteomes" id="UP001551584">
    <property type="component" value="Unassembled WGS sequence"/>
</dbReference>
<protein>
    <submittedName>
        <fullName evidence="1">I78 family peptidase inhibitor</fullName>
    </submittedName>
</protein>
<reference evidence="1 2" key="1">
    <citation type="submission" date="2024-06" db="EMBL/GenBank/DDBJ databases">
        <title>The Natural Products Discovery Center: Release of the First 8490 Sequenced Strains for Exploring Actinobacteria Biosynthetic Diversity.</title>
        <authorList>
            <person name="Kalkreuter E."/>
            <person name="Kautsar S.A."/>
            <person name="Yang D."/>
            <person name="Bader C.D."/>
            <person name="Teijaro C.N."/>
            <person name="Fluegel L."/>
            <person name="Davis C.M."/>
            <person name="Simpson J.R."/>
            <person name="Lauterbach L."/>
            <person name="Steele A.D."/>
            <person name="Gui C."/>
            <person name="Meng S."/>
            <person name="Li G."/>
            <person name="Viehrig K."/>
            <person name="Ye F."/>
            <person name="Su P."/>
            <person name="Kiefer A.F."/>
            <person name="Nichols A."/>
            <person name="Cepeda A.J."/>
            <person name="Yan W."/>
            <person name="Fan B."/>
            <person name="Jiang Y."/>
            <person name="Adhikari A."/>
            <person name="Zheng C.-J."/>
            <person name="Schuster L."/>
            <person name="Cowan T.M."/>
            <person name="Smanski M.J."/>
            <person name="Chevrette M.G."/>
            <person name="De Carvalho L.P.S."/>
            <person name="Shen B."/>
        </authorList>
    </citation>
    <scope>NUCLEOTIDE SEQUENCE [LARGE SCALE GENOMIC DNA]</scope>
    <source>
        <strain evidence="1 2">NPDC048117</strain>
    </source>
</reference>
<dbReference type="EMBL" id="JBEZNA010000021">
    <property type="protein sequence ID" value="MEU9577989.1"/>
    <property type="molecule type" value="Genomic_DNA"/>
</dbReference>
<dbReference type="Gene3D" id="3.30.10.10">
    <property type="entry name" value="Trypsin Inhibitor V, subunit A"/>
    <property type="match status" value="1"/>
</dbReference>